<evidence type="ECO:0000313" key="2">
    <source>
        <dbReference type="Proteomes" id="UP000274131"/>
    </source>
</evidence>
<protein>
    <submittedName>
        <fullName evidence="3">HTH_48 domain-containing protein</fullName>
    </submittedName>
</protein>
<organism evidence="3">
    <name type="scientific">Enterobius vermicularis</name>
    <name type="common">Human pinworm</name>
    <dbReference type="NCBI Taxonomy" id="51028"/>
    <lineage>
        <taxon>Eukaryota</taxon>
        <taxon>Metazoa</taxon>
        <taxon>Ecdysozoa</taxon>
        <taxon>Nematoda</taxon>
        <taxon>Chromadorea</taxon>
        <taxon>Rhabditida</taxon>
        <taxon>Spirurina</taxon>
        <taxon>Oxyuridomorpha</taxon>
        <taxon>Oxyuroidea</taxon>
        <taxon>Oxyuridae</taxon>
        <taxon>Enterobius</taxon>
    </lineage>
</organism>
<proteinExistence type="predicted"/>
<evidence type="ECO:0000313" key="3">
    <source>
        <dbReference type="WBParaSite" id="EVEC_0001150001-mRNA-1"/>
    </source>
</evidence>
<name>A0A0N4VKV3_ENTVE</name>
<keyword evidence="2" id="KW-1185">Reference proteome</keyword>
<dbReference type="AlphaFoldDB" id="A0A0N4VKV3"/>
<reference evidence="3" key="1">
    <citation type="submission" date="2017-02" db="UniProtKB">
        <authorList>
            <consortium name="WormBaseParasite"/>
        </authorList>
    </citation>
    <scope>IDENTIFICATION</scope>
</reference>
<accession>A0A0N4VKV3</accession>
<sequence>MLHEFNLSRMGVIGARKITNSWARNIVTVDMVQRRFREFASKDTATVKNVEHHGPVWWQRFWHNACRIIPSKDKIVNSEFWALHHCFPFLKKRRKKSEFTLIQAVTT</sequence>
<gene>
    <name evidence="1" type="ORF">EVEC_LOCUS10799</name>
</gene>
<dbReference type="EMBL" id="UXUI01011213">
    <property type="protein sequence ID" value="VDD96048.1"/>
    <property type="molecule type" value="Genomic_DNA"/>
</dbReference>
<evidence type="ECO:0000313" key="1">
    <source>
        <dbReference type="EMBL" id="VDD96048.1"/>
    </source>
</evidence>
<dbReference type="Proteomes" id="UP000274131">
    <property type="component" value="Unassembled WGS sequence"/>
</dbReference>
<dbReference type="WBParaSite" id="EVEC_0001150001-mRNA-1">
    <property type="protein sequence ID" value="EVEC_0001150001-mRNA-1"/>
    <property type="gene ID" value="EVEC_0001150001"/>
</dbReference>
<reference evidence="1 2" key="2">
    <citation type="submission" date="2018-10" db="EMBL/GenBank/DDBJ databases">
        <authorList>
            <consortium name="Pathogen Informatics"/>
        </authorList>
    </citation>
    <scope>NUCLEOTIDE SEQUENCE [LARGE SCALE GENOMIC DNA]</scope>
</reference>